<dbReference type="InterPro" id="IPR000340">
    <property type="entry name" value="Dual-sp_phosphatase_cat-dom"/>
</dbReference>
<feature type="domain" description="Tyrosine-protein phosphatase" evidence="4">
    <location>
        <begin position="375"/>
        <end position="527"/>
    </location>
</feature>
<proteinExistence type="predicted"/>
<dbReference type="EMBL" id="MN739671">
    <property type="protein sequence ID" value="QHT19935.1"/>
    <property type="molecule type" value="Genomic_DNA"/>
</dbReference>
<keyword evidence="2" id="KW-0904">Protein phosphatase</keyword>
<dbReference type="Gene3D" id="3.90.190.10">
    <property type="entry name" value="Protein tyrosine phosphatase superfamily"/>
    <property type="match status" value="1"/>
</dbReference>
<evidence type="ECO:0000259" key="4">
    <source>
        <dbReference type="PROSITE" id="PS50054"/>
    </source>
</evidence>
<accession>A0A6C0DXN7</accession>
<dbReference type="GO" id="GO:0005737">
    <property type="term" value="C:cytoplasm"/>
    <property type="evidence" value="ECO:0007669"/>
    <property type="project" value="TreeGrafter"/>
</dbReference>
<dbReference type="GO" id="GO:0008330">
    <property type="term" value="F:protein tyrosine/threonine phosphatase activity"/>
    <property type="evidence" value="ECO:0007669"/>
    <property type="project" value="TreeGrafter"/>
</dbReference>
<evidence type="ECO:0000256" key="3">
    <source>
        <dbReference type="SAM" id="MobiDB-lite"/>
    </source>
</evidence>
<dbReference type="PROSITE" id="PS50054">
    <property type="entry name" value="TYR_PHOSPHATASE_DUAL"/>
    <property type="match status" value="1"/>
</dbReference>
<dbReference type="GO" id="GO:0017017">
    <property type="term" value="F:MAP kinase tyrosine/serine/threonine phosphatase activity"/>
    <property type="evidence" value="ECO:0007669"/>
    <property type="project" value="TreeGrafter"/>
</dbReference>
<organism evidence="6">
    <name type="scientific">viral metagenome</name>
    <dbReference type="NCBI Taxonomy" id="1070528"/>
    <lineage>
        <taxon>unclassified sequences</taxon>
        <taxon>metagenomes</taxon>
        <taxon>organismal metagenomes</taxon>
    </lineage>
</organism>
<dbReference type="GO" id="GO:0033550">
    <property type="term" value="F:MAP kinase tyrosine phosphatase activity"/>
    <property type="evidence" value="ECO:0007669"/>
    <property type="project" value="TreeGrafter"/>
</dbReference>
<evidence type="ECO:0000256" key="1">
    <source>
        <dbReference type="ARBA" id="ARBA00022801"/>
    </source>
</evidence>
<dbReference type="CDD" id="cd14498">
    <property type="entry name" value="DSP"/>
    <property type="match status" value="1"/>
</dbReference>
<name>A0A6C0DXN7_9ZZZZ</name>
<dbReference type="SUPFAM" id="SSF52799">
    <property type="entry name" value="(Phosphotyrosine protein) phosphatases II"/>
    <property type="match status" value="1"/>
</dbReference>
<feature type="compositionally biased region" description="Acidic residues" evidence="3">
    <location>
        <begin position="535"/>
        <end position="575"/>
    </location>
</feature>
<evidence type="ECO:0000259" key="5">
    <source>
        <dbReference type="PROSITE" id="PS50056"/>
    </source>
</evidence>
<dbReference type="SMART" id="SM00195">
    <property type="entry name" value="DSPc"/>
    <property type="match status" value="1"/>
</dbReference>
<dbReference type="GO" id="GO:0043409">
    <property type="term" value="P:negative regulation of MAPK cascade"/>
    <property type="evidence" value="ECO:0007669"/>
    <property type="project" value="TreeGrafter"/>
</dbReference>
<dbReference type="AlphaFoldDB" id="A0A6C0DXN7"/>
<protein>
    <recommendedName>
        <fullName evidence="7">Tyrosine specific protein phosphatases domain-containing protein</fullName>
    </recommendedName>
</protein>
<dbReference type="InterPro" id="IPR000387">
    <property type="entry name" value="Tyr_Pase_dom"/>
</dbReference>
<dbReference type="PROSITE" id="PS50056">
    <property type="entry name" value="TYR_PHOSPHATASE_2"/>
    <property type="match status" value="1"/>
</dbReference>
<evidence type="ECO:0000313" key="6">
    <source>
        <dbReference type="EMBL" id="QHT19935.1"/>
    </source>
</evidence>
<dbReference type="InterPro" id="IPR020422">
    <property type="entry name" value="TYR_PHOSPHATASE_DUAL_dom"/>
</dbReference>
<evidence type="ECO:0000256" key="2">
    <source>
        <dbReference type="ARBA" id="ARBA00022912"/>
    </source>
</evidence>
<dbReference type="PANTHER" id="PTHR10159">
    <property type="entry name" value="DUAL SPECIFICITY PROTEIN PHOSPHATASE"/>
    <property type="match status" value="1"/>
</dbReference>
<dbReference type="PANTHER" id="PTHR10159:SF519">
    <property type="entry name" value="DUAL SPECIFICITY PROTEIN PHOSPHATASE MPK3"/>
    <property type="match status" value="1"/>
</dbReference>
<feature type="domain" description="Tyrosine specific protein phosphatases" evidence="5">
    <location>
        <begin position="447"/>
        <end position="506"/>
    </location>
</feature>
<dbReference type="InterPro" id="IPR029021">
    <property type="entry name" value="Prot-tyrosine_phosphatase-like"/>
</dbReference>
<feature type="region of interest" description="Disordered" evidence="3">
    <location>
        <begin position="529"/>
        <end position="575"/>
    </location>
</feature>
<dbReference type="Pfam" id="PF00782">
    <property type="entry name" value="DSPc"/>
    <property type="match status" value="1"/>
</dbReference>
<sequence>MPIDFLDGVTIDLEKIPDYHEIMNNTFREKIDKQICEIILQSENPLITNEMKENFKNKVVDNLDENSILEHSYYQQNGLGRFIVKNDTSLTSQHSDKYIAFTLYKYMKWLDFDMKTSWLSIIFETMKHLKQKLPIINFMLNNFDGFVETIQKYYQKDANLYRRRVKDLIYGFITIESYQFSDWVNHLQDENISIKNSKKIHPFISTFIKEIKLVRKVIYENNIQLALYLQDKKSFNKFGNDRSEEMNNIKDAIILIWCEIIESEIVYHMYNFLSEEKLIQNNFCTMFADSIMFPYVECDQNAVVKKFQKYVKTQTGFDFNFDFKSLEEEQFIIEDLIDERNQYGDDYIEDDDEHDEEDDDKEEEAVNPWNDIDAFYKHPIGKGTIFVGNKIAAENLTLLKELKITRVINCTLDNLSVPNFHEKHFKYYNFAIRNWHKYITSANSKILEFIYPVFRFIDTAIENGENVLIHCYLGAHRAGTLGTASLMYYENLDVNTAISKAKTLRPIVNPRGKLKEFLYKFEFDKNHKNGTVNYEYDDDEDEDEDEEYDDEDDDDDEEYDDEDDDDDEDDEDDFN</sequence>
<keyword evidence="1" id="KW-0378">Hydrolase</keyword>
<evidence type="ECO:0008006" key="7">
    <source>
        <dbReference type="Google" id="ProtNLM"/>
    </source>
</evidence>
<reference evidence="6" key="1">
    <citation type="journal article" date="2020" name="Nature">
        <title>Giant virus diversity and host interactions through global metagenomics.</title>
        <authorList>
            <person name="Schulz F."/>
            <person name="Roux S."/>
            <person name="Paez-Espino D."/>
            <person name="Jungbluth S."/>
            <person name="Walsh D.A."/>
            <person name="Denef V.J."/>
            <person name="McMahon K.D."/>
            <person name="Konstantinidis K.T."/>
            <person name="Eloe-Fadrosh E.A."/>
            <person name="Kyrpides N.C."/>
            <person name="Woyke T."/>
        </authorList>
    </citation>
    <scope>NUCLEOTIDE SEQUENCE</scope>
    <source>
        <strain evidence="6">GVMAG-M-3300023174-5</strain>
    </source>
</reference>